<gene>
    <name evidence="4" type="ORF">Poli38472_009417</name>
</gene>
<dbReference type="InterPro" id="IPR011004">
    <property type="entry name" value="Trimer_LpxA-like_sf"/>
</dbReference>
<name>A0A8K1FIQ5_PYTOL</name>
<dbReference type="CDD" id="cd03357">
    <property type="entry name" value="LbH_MAT_GAT"/>
    <property type="match status" value="1"/>
</dbReference>
<protein>
    <recommendedName>
        <fullName evidence="6">Maltose O-acetyltransferase</fullName>
    </recommendedName>
</protein>
<comment type="caution">
    <text evidence="4">The sequence shown here is derived from an EMBL/GenBank/DDBJ whole genome shotgun (WGS) entry which is preliminary data.</text>
</comment>
<evidence type="ECO:0000313" key="4">
    <source>
        <dbReference type="EMBL" id="TMW65250.1"/>
    </source>
</evidence>
<dbReference type="EMBL" id="SPLM01000038">
    <property type="protein sequence ID" value="TMW65250.1"/>
    <property type="molecule type" value="Genomic_DNA"/>
</dbReference>
<keyword evidence="2" id="KW-0808">Transferase</keyword>
<dbReference type="InterPro" id="IPR018357">
    <property type="entry name" value="Hexapep_transf_CS"/>
</dbReference>
<proteinExistence type="inferred from homology"/>
<dbReference type="Proteomes" id="UP000794436">
    <property type="component" value="Unassembled WGS sequence"/>
</dbReference>
<accession>A0A8K1FIQ5</accession>
<dbReference type="PROSITE" id="PS00101">
    <property type="entry name" value="HEXAPEP_TRANSFERASES"/>
    <property type="match status" value="1"/>
</dbReference>
<dbReference type="PANTHER" id="PTHR23416">
    <property type="entry name" value="SIALIC ACID SYNTHASE-RELATED"/>
    <property type="match status" value="1"/>
</dbReference>
<dbReference type="PANTHER" id="PTHR23416:SF23">
    <property type="entry name" value="ACETYLTRANSFERASE C18B11.09C-RELATED"/>
    <property type="match status" value="1"/>
</dbReference>
<evidence type="ECO:0000256" key="3">
    <source>
        <dbReference type="ARBA" id="ARBA00023315"/>
    </source>
</evidence>
<dbReference type="InterPro" id="IPR001451">
    <property type="entry name" value="Hexapep"/>
</dbReference>
<organism evidence="4 5">
    <name type="scientific">Pythium oligandrum</name>
    <name type="common">Mycoparasitic fungus</name>
    <dbReference type="NCBI Taxonomy" id="41045"/>
    <lineage>
        <taxon>Eukaryota</taxon>
        <taxon>Sar</taxon>
        <taxon>Stramenopiles</taxon>
        <taxon>Oomycota</taxon>
        <taxon>Peronosporomycetes</taxon>
        <taxon>Pythiales</taxon>
        <taxon>Pythiaceae</taxon>
        <taxon>Pythium</taxon>
    </lineage>
</organism>
<evidence type="ECO:0000256" key="2">
    <source>
        <dbReference type="ARBA" id="ARBA00022679"/>
    </source>
</evidence>
<dbReference type="AlphaFoldDB" id="A0A8K1FIQ5"/>
<dbReference type="Pfam" id="PF14602">
    <property type="entry name" value="Hexapep_2"/>
    <property type="match status" value="1"/>
</dbReference>
<evidence type="ECO:0000313" key="5">
    <source>
        <dbReference type="Proteomes" id="UP000794436"/>
    </source>
</evidence>
<reference evidence="4" key="1">
    <citation type="submission" date="2019-03" db="EMBL/GenBank/DDBJ databases">
        <title>Long read genome sequence of the mycoparasitic Pythium oligandrum ATCC 38472 isolated from sugarbeet rhizosphere.</title>
        <authorList>
            <person name="Gaulin E."/>
        </authorList>
    </citation>
    <scope>NUCLEOTIDE SEQUENCE</scope>
    <source>
        <strain evidence="4">ATCC 38472_TT</strain>
    </source>
</reference>
<sequence length="144" mass="15211">MTPEATVTMKELFGSVGEGVIIEPPFRCDYGANIHIADGVFMNFNCVLLDTCEIRVGARTRLGPGVQLYSAMHPLEPEVRASGLENGKPIIIEEDVWIGGSAIILPGVCVGRGAVIGAGSVVTKDVPPMTVYAGNPAKFIKNVV</sequence>
<evidence type="ECO:0000256" key="1">
    <source>
        <dbReference type="ARBA" id="ARBA00007274"/>
    </source>
</evidence>
<dbReference type="SUPFAM" id="SSF51161">
    <property type="entry name" value="Trimeric LpxA-like enzymes"/>
    <property type="match status" value="1"/>
</dbReference>
<dbReference type="InterPro" id="IPR051159">
    <property type="entry name" value="Hexapeptide_acetyltransf"/>
</dbReference>
<keyword evidence="5" id="KW-1185">Reference proteome</keyword>
<comment type="similarity">
    <text evidence="1">Belongs to the transferase hexapeptide repeat family.</text>
</comment>
<evidence type="ECO:0008006" key="6">
    <source>
        <dbReference type="Google" id="ProtNLM"/>
    </source>
</evidence>
<dbReference type="FunFam" id="2.160.10.10:FF:000025">
    <property type="entry name" value="Hexapeptide-repeat containing-acetyltransferase"/>
    <property type="match status" value="1"/>
</dbReference>
<dbReference type="Gene3D" id="2.160.10.10">
    <property type="entry name" value="Hexapeptide repeat proteins"/>
    <property type="match status" value="1"/>
</dbReference>
<keyword evidence="3" id="KW-0012">Acyltransferase</keyword>
<dbReference type="GO" id="GO:0008374">
    <property type="term" value="F:O-acyltransferase activity"/>
    <property type="evidence" value="ECO:0007669"/>
    <property type="project" value="TreeGrafter"/>
</dbReference>
<dbReference type="OrthoDB" id="25818at2759"/>